<dbReference type="CDD" id="cd00118">
    <property type="entry name" value="LysM"/>
    <property type="match status" value="1"/>
</dbReference>
<gene>
    <name evidence="2" type="ORF">KP509_26G038200</name>
</gene>
<dbReference type="Proteomes" id="UP000825935">
    <property type="component" value="Chromosome 26"/>
</dbReference>
<evidence type="ECO:0000313" key="2">
    <source>
        <dbReference type="EMBL" id="KAH7296771.1"/>
    </source>
</evidence>
<organism evidence="2 3">
    <name type="scientific">Ceratopteris richardii</name>
    <name type="common">Triangle waterfern</name>
    <dbReference type="NCBI Taxonomy" id="49495"/>
    <lineage>
        <taxon>Eukaryota</taxon>
        <taxon>Viridiplantae</taxon>
        <taxon>Streptophyta</taxon>
        <taxon>Embryophyta</taxon>
        <taxon>Tracheophyta</taxon>
        <taxon>Polypodiopsida</taxon>
        <taxon>Polypodiidae</taxon>
        <taxon>Polypodiales</taxon>
        <taxon>Pteridineae</taxon>
        <taxon>Pteridaceae</taxon>
        <taxon>Parkerioideae</taxon>
        <taxon>Ceratopteris</taxon>
    </lineage>
</organism>
<protein>
    <recommendedName>
        <fullName evidence="1">LysM domain-containing protein</fullName>
    </recommendedName>
</protein>
<sequence length="202" mass="22229">MMSVSELCSFRTTSESGTLSGQRSFQRACWCMIFVAESPNVMRWSGYGWSAIGNENFRRPRFSRNVLSIRGCYRLGTNGNGDRQERIQLQASAKGFGDFSFGYKVREGDTLTSIAKKYNVPIQTIAAFNEIIDVDYLPAGKVLLIPNADVTTGKDIAEDHKLSNFVKLRTSGGGTTSQTESSVIPMPVSSSAFCVQSWHVGI</sequence>
<dbReference type="PROSITE" id="PS51782">
    <property type="entry name" value="LYSM"/>
    <property type="match status" value="1"/>
</dbReference>
<dbReference type="Pfam" id="PF01476">
    <property type="entry name" value="LysM"/>
    <property type="match status" value="1"/>
</dbReference>
<name>A0A8T2RLE3_CERRI</name>
<dbReference type="Gene3D" id="3.10.350.10">
    <property type="entry name" value="LysM domain"/>
    <property type="match status" value="1"/>
</dbReference>
<dbReference type="InterPro" id="IPR036779">
    <property type="entry name" value="LysM_dom_sf"/>
</dbReference>
<reference evidence="2" key="1">
    <citation type="submission" date="2021-08" db="EMBL/GenBank/DDBJ databases">
        <title>WGS assembly of Ceratopteris richardii.</title>
        <authorList>
            <person name="Marchant D.B."/>
            <person name="Chen G."/>
            <person name="Jenkins J."/>
            <person name="Shu S."/>
            <person name="Leebens-Mack J."/>
            <person name="Grimwood J."/>
            <person name="Schmutz J."/>
            <person name="Soltis P."/>
            <person name="Soltis D."/>
            <person name="Chen Z.-H."/>
        </authorList>
    </citation>
    <scope>NUCLEOTIDE SEQUENCE</scope>
    <source>
        <strain evidence="2">Whitten #5841</strain>
        <tissue evidence="2">Leaf</tissue>
    </source>
</reference>
<dbReference type="PANTHER" id="PTHR33734">
    <property type="entry name" value="LYSM DOMAIN-CONTAINING GPI-ANCHORED PROTEIN 2"/>
    <property type="match status" value="1"/>
</dbReference>
<keyword evidence="3" id="KW-1185">Reference proteome</keyword>
<dbReference type="PANTHER" id="PTHR33734:SF22">
    <property type="entry name" value="MEMBRANE-BOUND LYTIC MUREIN TRANSGLYCOSYLASE D"/>
    <property type="match status" value="1"/>
</dbReference>
<evidence type="ECO:0000259" key="1">
    <source>
        <dbReference type="PROSITE" id="PS51782"/>
    </source>
</evidence>
<proteinExistence type="predicted"/>
<dbReference type="EMBL" id="CM035431">
    <property type="protein sequence ID" value="KAH7296771.1"/>
    <property type="molecule type" value="Genomic_DNA"/>
</dbReference>
<dbReference type="SUPFAM" id="SSF54106">
    <property type="entry name" value="LysM domain"/>
    <property type="match status" value="1"/>
</dbReference>
<dbReference type="SMART" id="SM00257">
    <property type="entry name" value="LysM"/>
    <property type="match status" value="1"/>
</dbReference>
<feature type="domain" description="LysM" evidence="1">
    <location>
        <begin position="101"/>
        <end position="145"/>
    </location>
</feature>
<comment type="caution">
    <text evidence="2">The sequence shown here is derived from an EMBL/GenBank/DDBJ whole genome shotgun (WGS) entry which is preliminary data.</text>
</comment>
<evidence type="ECO:0000313" key="3">
    <source>
        <dbReference type="Proteomes" id="UP000825935"/>
    </source>
</evidence>
<dbReference type="OrthoDB" id="2107166at2759"/>
<dbReference type="AlphaFoldDB" id="A0A8T2RLE3"/>
<accession>A0A8T2RLE3</accession>
<dbReference type="InterPro" id="IPR018392">
    <property type="entry name" value="LysM"/>
</dbReference>